<feature type="region of interest" description="Disordered" evidence="1">
    <location>
        <begin position="23"/>
        <end position="62"/>
    </location>
</feature>
<proteinExistence type="predicted"/>
<dbReference type="EMBL" id="JAPYYP010000004">
    <property type="protein sequence ID" value="MDA5107744.1"/>
    <property type="molecule type" value="Genomic_DNA"/>
</dbReference>
<comment type="caution">
    <text evidence="4">The sequence shown here is derived from an EMBL/GenBank/DDBJ whole genome shotgun (WGS) entry which is preliminary data.</text>
</comment>
<protein>
    <submittedName>
        <fullName evidence="4">C39 family peptidase</fullName>
    </submittedName>
</protein>
<reference evidence="4" key="1">
    <citation type="submission" date="2022-12" db="EMBL/GenBank/DDBJ databases">
        <title>Draft genome sequence of the thermophilic strain Brevibacillus thermoruber HT42, isolated from Los Humeros, Puebla, Mexico, with biotechnological potential.</title>
        <authorList>
            <person name="Lara Sanchez J."/>
            <person name="Solis Palacios R."/>
            <person name="Bustos Baena A.S."/>
            <person name="Ruz Baez A.E."/>
            <person name="Espinosa Luna G."/>
            <person name="Oliart Ros R.M."/>
        </authorList>
    </citation>
    <scope>NUCLEOTIDE SEQUENCE</scope>
    <source>
        <strain evidence="4">HT42</strain>
    </source>
</reference>
<keyword evidence="2" id="KW-0732">Signal</keyword>
<dbReference type="InterPro" id="IPR039564">
    <property type="entry name" value="Peptidase_C39-like"/>
</dbReference>
<dbReference type="PANTHER" id="PTHR37806">
    <property type="entry name" value="LMO0724 PROTEIN"/>
    <property type="match status" value="1"/>
</dbReference>
<feature type="chain" id="PRO_5040832797" evidence="2">
    <location>
        <begin position="26"/>
        <end position="255"/>
    </location>
</feature>
<dbReference type="PANTHER" id="PTHR37806:SF1">
    <property type="entry name" value="PEPTIDASE C39-LIKE DOMAIN-CONTAINING PROTEIN"/>
    <property type="match status" value="1"/>
</dbReference>
<name>A0A9X3TNF3_9BACL</name>
<dbReference type="InterPro" id="IPR039563">
    <property type="entry name" value="Peptidase_C39_single_dom"/>
</dbReference>
<dbReference type="Pfam" id="PF13529">
    <property type="entry name" value="Peptidase_C39_2"/>
    <property type="match status" value="1"/>
</dbReference>
<sequence length="255" mass="28453">MNQRIRLIVIAAALAFAAGCTAPQAGERTPPPRVQSAPAPEQSPYAGASPAAPQPPRPSNMILDVPIISQKPELKNGCEVTSLAMLLRYAGRDVDKLTLARQVKKDPEPLVQKNGDIKEWGDPNKGFVGDMTGKRKGFAVYNKPLEELLRRYMGERTVNLTGRTYQALLDSVAARRPVVIWTTGDFTLPTEWERWHKDGRPIAAPFDEHVVLLVGYDQRYAYVNDPLSGDKQRRVSHQALKRSWEALGRQAITYR</sequence>
<gene>
    <name evidence="4" type="ORF">O3V59_05175</name>
</gene>
<evidence type="ECO:0000256" key="2">
    <source>
        <dbReference type="SAM" id="SignalP"/>
    </source>
</evidence>
<dbReference type="Proteomes" id="UP001151071">
    <property type="component" value="Unassembled WGS sequence"/>
</dbReference>
<evidence type="ECO:0000313" key="4">
    <source>
        <dbReference type="EMBL" id="MDA5107744.1"/>
    </source>
</evidence>
<dbReference type="CDD" id="cd02549">
    <property type="entry name" value="Peptidase_C39A"/>
    <property type="match status" value="1"/>
</dbReference>
<keyword evidence="5" id="KW-1185">Reference proteome</keyword>
<dbReference type="Gene3D" id="3.90.70.10">
    <property type="entry name" value="Cysteine proteinases"/>
    <property type="match status" value="1"/>
</dbReference>
<feature type="domain" description="Peptidase C39-like" evidence="3">
    <location>
        <begin position="63"/>
        <end position="226"/>
    </location>
</feature>
<feature type="signal peptide" evidence="2">
    <location>
        <begin position="1"/>
        <end position="25"/>
    </location>
</feature>
<evidence type="ECO:0000259" key="3">
    <source>
        <dbReference type="Pfam" id="PF13529"/>
    </source>
</evidence>
<organism evidence="4 5">
    <name type="scientific">Brevibacillus thermoruber</name>
    <dbReference type="NCBI Taxonomy" id="33942"/>
    <lineage>
        <taxon>Bacteria</taxon>
        <taxon>Bacillati</taxon>
        <taxon>Bacillota</taxon>
        <taxon>Bacilli</taxon>
        <taxon>Bacillales</taxon>
        <taxon>Paenibacillaceae</taxon>
        <taxon>Brevibacillus</taxon>
    </lineage>
</organism>
<evidence type="ECO:0000313" key="5">
    <source>
        <dbReference type="Proteomes" id="UP001151071"/>
    </source>
</evidence>
<dbReference type="PROSITE" id="PS51257">
    <property type="entry name" value="PROKAR_LIPOPROTEIN"/>
    <property type="match status" value="1"/>
</dbReference>
<evidence type="ECO:0000256" key="1">
    <source>
        <dbReference type="SAM" id="MobiDB-lite"/>
    </source>
</evidence>
<dbReference type="RefSeq" id="WP_271139616.1">
    <property type="nucleotide sequence ID" value="NZ_JAPYYP010000004.1"/>
</dbReference>
<accession>A0A9X3TNF3</accession>
<dbReference type="AlphaFoldDB" id="A0A9X3TNF3"/>